<keyword evidence="4" id="KW-1185">Reference proteome</keyword>
<feature type="signal peptide" evidence="2">
    <location>
        <begin position="1"/>
        <end position="25"/>
    </location>
</feature>
<protein>
    <recommendedName>
        <fullName evidence="5">Alpha 1,4-glycosyltransferase domain-containing protein</fullName>
    </recommendedName>
</protein>
<proteinExistence type="predicted"/>
<dbReference type="GO" id="GO:0051999">
    <property type="term" value="P:mannosyl-inositol phosphorylceramide biosynthetic process"/>
    <property type="evidence" value="ECO:0007669"/>
    <property type="project" value="TreeGrafter"/>
</dbReference>
<comment type="caution">
    <text evidence="3">The sequence shown here is derived from an EMBL/GenBank/DDBJ whole genome shotgun (WGS) entry which is preliminary data.</text>
</comment>
<name>A0A812U191_9DINO</name>
<dbReference type="InterPro" id="IPR051706">
    <property type="entry name" value="Glycosyltransferase_domain"/>
</dbReference>
<dbReference type="PANTHER" id="PTHR32385">
    <property type="entry name" value="MANNOSYL PHOSPHORYLINOSITOL CERAMIDE SYNTHASE"/>
    <property type="match status" value="1"/>
</dbReference>
<dbReference type="GO" id="GO:0000030">
    <property type="term" value="F:mannosyltransferase activity"/>
    <property type="evidence" value="ECO:0007669"/>
    <property type="project" value="TreeGrafter"/>
</dbReference>
<evidence type="ECO:0000256" key="1">
    <source>
        <dbReference type="ARBA" id="ARBA00022679"/>
    </source>
</evidence>
<dbReference type="PANTHER" id="PTHR32385:SF15">
    <property type="entry name" value="INOSITOL PHOSPHOCERAMIDE MANNOSYLTRANSFERASE 1"/>
    <property type="match status" value="1"/>
</dbReference>
<sequence>MAGGSFPRLVLLLACSGVLSHEAESEATDVDGLALLTSRTRPHRAQRRGPRIPANILFNYKINLFESRLHGDDDDTELLRVLRKNCEHTVDSFGGDVAKVYFYDDKVCIAELKNLEGFDGKRLAAGFKAFKNGRFKSDLCRLVQLYNHGGYYFDTDILPVRSVRKVLEEETTFATSRSVFQNEIFQAFLAATPKHPFIAEQLREFEQWLAEKHEEDEHVNLGCWLLQRSLANWDHRVNDHPVVKKDSEVVRFFQEDNIENLKGRYRGLLAGKAKWKECRVAVVDEAIEQVVMYSRVVTTNHHDVCTEELDILDSEV</sequence>
<dbReference type="EMBL" id="CAJNDS010002635">
    <property type="protein sequence ID" value="CAE7552678.1"/>
    <property type="molecule type" value="Genomic_DNA"/>
</dbReference>
<keyword evidence="1" id="KW-0808">Transferase</keyword>
<dbReference type="GO" id="GO:0016020">
    <property type="term" value="C:membrane"/>
    <property type="evidence" value="ECO:0007669"/>
    <property type="project" value="GOC"/>
</dbReference>
<reference evidence="3" key="1">
    <citation type="submission" date="2021-02" db="EMBL/GenBank/DDBJ databases">
        <authorList>
            <person name="Dougan E. K."/>
            <person name="Rhodes N."/>
            <person name="Thang M."/>
            <person name="Chan C."/>
        </authorList>
    </citation>
    <scope>NUCLEOTIDE SEQUENCE</scope>
</reference>
<dbReference type="InterPro" id="IPR029044">
    <property type="entry name" value="Nucleotide-diphossugar_trans"/>
</dbReference>
<evidence type="ECO:0000313" key="4">
    <source>
        <dbReference type="Proteomes" id="UP000604046"/>
    </source>
</evidence>
<dbReference type="InterPro" id="IPR007577">
    <property type="entry name" value="GlycoTrfase_DXD_sugar-bd_CS"/>
</dbReference>
<evidence type="ECO:0008006" key="5">
    <source>
        <dbReference type="Google" id="ProtNLM"/>
    </source>
</evidence>
<evidence type="ECO:0000313" key="3">
    <source>
        <dbReference type="EMBL" id="CAE7552678.1"/>
    </source>
</evidence>
<gene>
    <name evidence="3" type="ORF">SNAT2548_LOCUS31041</name>
</gene>
<dbReference type="OrthoDB" id="407609at2759"/>
<evidence type="ECO:0000256" key="2">
    <source>
        <dbReference type="SAM" id="SignalP"/>
    </source>
</evidence>
<organism evidence="3 4">
    <name type="scientific">Symbiodinium natans</name>
    <dbReference type="NCBI Taxonomy" id="878477"/>
    <lineage>
        <taxon>Eukaryota</taxon>
        <taxon>Sar</taxon>
        <taxon>Alveolata</taxon>
        <taxon>Dinophyceae</taxon>
        <taxon>Suessiales</taxon>
        <taxon>Symbiodiniaceae</taxon>
        <taxon>Symbiodinium</taxon>
    </lineage>
</organism>
<dbReference type="Pfam" id="PF04488">
    <property type="entry name" value="Gly_transf_sug"/>
    <property type="match status" value="1"/>
</dbReference>
<dbReference type="Gene3D" id="3.90.550.20">
    <property type="match status" value="1"/>
</dbReference>
<keyword evidence="2" id="KW-0732">Signal</keyword>
<dbReference type="SUPFAM" id="SSF53448">
    <property type="entry name" value="Nucleotide-diphospho-sugar transferases"/>
    <property type="match status" value="1"/>
</dbReference>
<feature type="chain" id="PRO_5032846474" description="Alpha 1,4-glycosyltransferase domain-containing protein" evidence="2">
    <location>
        <begin position="26"/>
        <end position="316"/>
    </location>
</feature>
<dbReference type="AlphaFoldDB" id="A0A812U191"/>
<dbReference type="Proteomes" id="UP000604046">
    <property type="component" value="Unassembled WGS sequence"/>
</dbReference>
<accession>A0A812U191</accession>